<evidence type="ECO:0000256" key="1">
    <source>
        <dbReference type="SAM" id="MobiDB-lite"/>
    </source>
</evidence>
<dbReference type="RefSeq" id="WP_114363119.1">
    <property type="nucleotide sequence ID" value="NZ_QPIX01000005.1"/>
</dbReference>
<evidence type="ECO:0000313" key="3">
    <source>
        <dbReference type="Proteomes" id="UP000252582"/>
    </source>
</evidence>
<organism evidence="2 3">
    <name type="scientific">Ciceribacter lividus</name>
    <dbReference type="NCBI Taxonomy" id="1197950"/>
    <lineage>
        <taxon>Bacteria</taxon>
        <taxon>Pseudomonadati</taxon>
        <taxon>Pseudomonadota</taxon>
        <taxon>Alphaproteobacteria</taxon>
        <taxon>Hyphomicrobiales</taxon>
        <taxon>Rhizobiaceae</taxon>
        <taxon>Ciceribacter</taxon>
    </lineage>
</organism>
<dbReference type="EMBL" id="QPIX01000005">
    <property type="protein sequence ID" value="RCW24783.1"/>
    <property type="molecule type" value="Genomic_DNA"/>
</dbReference>
<evidence type="ECO:0000313" key="2">
    <source>
        <dbReference type="EMBL" id="RCW24783.1"/>
    </source>
</evidence>
<accession>A0A6I7HM26</accession>
<reference evidence="2 3" key="1">
    <citation type="submission" date="2018-07" db="EMBL/GenBank/DDBJ databases">
        <title>Genomic Encyclopedia of Type Strains, Phase IV (KMG-IV): sequencing the most valuable type-strain genomes for metagenomic binning, comparative biology and taxonomic classification.</title>
        <authorList>
            <person name="Goeker M."/>
        </authorList>
    </citation>
    <scope>NUCLEOTIDE SEQUENCE [LARGE SCALE GENOMIC DNA]</scope>
    <source>
        <strain evidence="2 3">DSM 25528</strain>
    </source>
</reference>
<comment type="caution">
    <text evidence="2">The sequence shown here is derived from an EMBL/GenBank/DDBJ whole genome shotgun (WGS) entry which is preliminary data.</text>
</comment>
<proteinExistence type="predicted"/>
<feature type="region of interest" description="Disordered" evidence="1">
    <location>
        <begin position="172"/>
        <end position="238"/>
    </location>
</feature>
<sequence>MDCLPISSVRRGIAFRLALCGVALTALQGCATTGEKASIEKVAAPAAQTTGSPAKAVAARKPGPADAGYSDPTVVSMAPGDAAAARPSYAASPAFANPANLGDVVMQPAAINAGRSSIFAQQAEQVPVEAGASTMTAASLVPAEMPTRRVNPMTGSLFSAPQYASVEPAGLPADEQATGLPPEEAPLADAAGLPTASEPEEEASTDPATPMAEETPTEPAKKKTLLPILGRLLGKAKS</sequence>
<keyword evidence="3" id="KW-1185">Reference proteome</keyword>
<protein>
    <submittedName>
        <fullName evidence="2">Uncharacterized protein</fullName>
    </submittedName>
</protein>
<feature type="compositionally biased region" description="Low complexity" evidence="1">
    <location>
        <begin position="179"/>
        <end position="194"/>
    </location>
</feature>
<dbReference type="AlphaFoldDB" id="A0A6I7HM26"/>
<name>A0A6I7HM26_9HYPH</name>
<dbReference type="Proteomes" id="UP000252582">
    <property type="component" value="Unassembled WGS sequence"/>
</dbReference>
<gene>
    <name evidence="2" type="ORF">DFR48_105126</name>
</gene>